<reference evidence="2" key="2">
    <citation type="submission" date="2020-09" db="EMBL/GenBank/DDBJ databases">
        <authorList>
            <person name="Sun Q."/>
            <person name="Zhou Y."/>
        </authorList>
    </citation>
    <scope>NUCLEOTIDE SEQUENCE</scope>
    <source>
        <strain evidence="2">CGMCC 1.12187</strain>
    </source>
</reference>
<evidence type="ECO:0000313" key="3">
    <source>
        <dbReference type="Proteomes" id="UP000638848"/>
    </source>
</evidence>
<sequence length="109" mass="11867">MVGGDMGHMSAFTAQAGPLVVCGDAGDSLRGIPLRTRICVKDTVASRGSDCVEKEMRAEHLAELAELLAAARRRPRRLPPLGLGPHALPLPRRQLRRVLTRPRPIRSSQ</sequence>
<accession>A0A917GGU4</accession>
<dbReference type="AlphaFoldDB" id="A0A917GGU4"/>
<evidence type="ECO:0000313" key="2">
    <source>
        <dbReference type="EMBL" id="GGG45754.1"/>
    </source>
</evidence>
<comment type="caution">
    <text evidence="2">The sequence shown here is derived from an EMBL/GenBank/DDBJ whole genome shotgun (WGS) entry which is preliminary data.</text>
</comment>
<feature type="compositionally biased region" description="Basic residues" evidence="1">
    <location>
        <begin position="93"/>
        <end position="109"/>
    </location>
</feature>
<name>A0A917GGU4_9MICC</name>
<dbReference type="EMBL" id="BMEQ01000002">
    <property type="protein sequence ID" value="GGG45754.1"/>
    <property type="molecule type" value="Genomic_DNA"/>
</dbReference>
<reference evidence="2" key="1">
    <citation type="journal article" date="2014" name="Int. J. Syst. Evol. Microbiol.">
        <title>Complete genome sequence of Corynebacterium casei LMG S-19264T (=DSM 44701T), isolated from a smear-ripened cheese.</title>
        <authorList>
            <consortium name="US DOE Joint Genome Institute (JGI-PGF)"/>
            <person name="Walter F."/>
            <person name="Albersmeier A."/>
            <person name="Kalinowski J."/>
            <person name="Ruckert C."/>
        </authorList>
    </citation>
    <scope>NUCLEOTIDE SEQUENCE</scope>
    <source>
        <strain evidence="2">CGMCC 1.12187</strain>
    </source>
</reference>
<keyword evidence="3" id="KW-1185">Reference proteome</keyword>
<evidence type="ECO:0000256" key="1">
    <source>
        <dbReference type="SAM" id="MobiDB-lite"/>
    </source>
</evidence>
<feature type="compositionally biased region" description="Low complexity" evidence="1">
    <location>
        <begin position="79"/>
        <end position="92"/>
    </location>
</feature>
<proteinExistence type="predicted"/>
<protein>
    <submittedName>
        <fullName evidence="2">Uncharacterized protein</fullName>
    </submittedName>
</protein>
<organism evidence="2 3">
    <name type="scientific">Kocuria dechangensis</name>
    <dbReference type="NCBI Taxonomy" id="1176249"/>
    <lineage>
        <taxon>Bacteria</taxon>
        <taxon>Bacillati</taxon>
        <taxon>Actinomycetota</taxon>
        <taxon>Actinomycetes</taxon>
        <taxon>Micrococcales</taxon>
        <taxon>Micrococcaceae</taxon>
        <taxon>Kocuria</taxon>
    </lineage>
</organism>
<feature type="region of interest" description="Disordered" evidence="1">
    <location>
        <begin position="77"/>
        <end position="109"/>
    </location>
</feature>
<gene>
    <name evidence="2" type="ORF">GCM10011374_05070</name>
</gene>
<dbReference type="Proteomes" id="UP000638848">
    <property type="component" value="Unassembled WGS sequence"/>
</dbReference>